<dbReference type="GO" id="GO:0030288">
    <property type="term" value="C:outer membrane-bounded periplasmic space"/>
    <property type="evidence" value="ECO:0007669"/>
    <property type="project" value="TreeGrafter"/>
</dbReference>
<comment type="caution">
    <text evidence="2">The sequence shown here is derived from an EMBL/GenBank/DDBJ whole genome shotgun (WGS) entry which is preliminary data.</text>
</comment>
<evidence type="ECO:0000259" key="1">
    <source>
        <dbReference type="Pfam" id="PF02872"/>
    </source>
</evidence>
<dbReference type="InterPro" id="IPR008334">
    <property type="entry name" value="5'-Nucleotdase_C"/>
</dbReference>
<dbReference type="PANTHER" id="PTHR11575">
    <property type="entry name" value="5'-NUCLEOTIDASE-RELATED"/>
    <property type="match status" value="1"/>
</dbReference>
<evidence type="ECO:0000313" key="2">
    <source>
        <dbReference type="EMBL" id="PHK99571.1"/>
    </source>
</evidence>
<feature type="domain" description="5'-Nucleotidase C-terminal" evidence="1">
    <location>
        <begin position="69"/>
        <end position="204"/>
    </location>
</feature>
<dbReference type="SUPFAM" id="SSF55816">
    <property type="entry name" value="5'-nucleotidase (syn. UDP-sugar hydrolase), C-terminal domain"/>
    <property type="match status" value="1"/>
</dbReference>
<sequence length="245" mass="26515">MLAGALTLVGCGRPLVDPLAQPQVYEITPFTPVDSSRTIREMAATIAPYSAQLEQVMNRVLAEVAEPLTKQQPESSLGNWTADLMLEAAEDLFPDYDIAFAVQNYGGLRVSEIGTGPLLVSELYELMPFDNELVLVEVTGAELEEFVAHTLADGGWPVSRGLSAVRQNGTVTVRIKGSPLDPAGRYYIAAPDYVANGGSDSAMLVGKRQYPSGRLVRDLLIDYAGKDQLPIHVVPDGSRIQINDR</sequence>
<dbReference type="EMBL" id="PDLO01000001">
    <property type="protein sequence ID" value="PHK99571.1"/>
    <property type="molecule type" value="Genomic_DNA"/>
</dbReference>
<gene>
    <name evidence="2" type="ORF">CGL56_00505</name>
</gene>
<dbReference type="Pfam" id="PF02872">
    <property type="entry name" value="5_nucleotid_C"/>
    <property type="match status" value="1"/>
</dbReference>
<proteinExistence type="predicted"/>
<name>A0A2G0CHW9_9BACT</name>
<dbReference type="Proteomes" id="UP000226437">
    <property type="component" value="Unassembled WGS sequence"/>
</dbReference>
<dbReference type="InterPro" id="IPR006179">
    <property type="entry name" value="5_nucleotidase/apyrase"/>
</dbReference>
<organism evidence="2 3">
    <name type="scientific">Neolewinella marina</name>
    <dbReference type="NCBI Taxonomy" id="438751"/>
    <lineage>
        <taxon>Bacteria</taxon>
        <taxon>Pseudomonadati</taxon>
        <taxon>Bacteroidota</taxon>
        <taxon>Saprospiria</taxon>
        <taxon>Saprospirales</taxon>
        <taxon>Lewinellaceae</taxon>
        <taxon>Neolewinella</taxon>
    </lineage>
</organism>
<dbReference type="PANTHER" id="PTHR11575:SF24">
    <property type="entry name" value="5'-NUCLEOTIDASE"/>
    <property type="match status" value="1"/>
</dbReference>
<dbReference type="InterPro" id="IPR036907">
    <property type="entry name" value="5'-Nucleotdase_C_sf"/>
</dbReference>
<evidence type="ECO:0000313" key="3">
    <source>
        <dbReference type="Proteomes" id="UP000226437"/>
    </source>
</evidence>
<dbReference type="AlphaFoldDB" id="A0A2G0CHW9"/>
<dbReference type="PRINTS" id="PR01607">
    <property type="entry name" value="APYRASEFAMLY"/>
</dbReference>
<dbReference type="GO" id="GO:0008253">
    <property type="term" value="F:5'-nucleotidase activity"/>
    <property type="evidence" value="ECO:0007669"/>
    <property type="project" value="TreeGrafter"/>
</dbReference>
<keyword evidence="3" id="KW-1185">Reference proteome</keyword>
<dbReference type="GO" id="GO:0009166">
    <property type="term" value="P:nucleotide catabolic process"/>
    <property type="evidence" value="ECO:0007669"/>
    <property type="project" value="InterPro"/>
</dbReference>
<reference evidence="2 3" key="1">
    <citation type="submission" date="2017-10" db="EMBL/GenBank/DDBJ databases">
        <title>The draft genome sequence of Lewinella marina KCTC 32374.</title>
        <authorList>
            <person name="Wang K."/>
        </authorList>
    </citation>
    <scope>NUCLEOTIDE SEQUENCE [LARGE SCALE GENOMIC DNA]</scope>
    <source>
        <strain evidence="2 3">MKG-38</strain>
    </source>
</reference>
<dbReference type="GO" id="GO:0008768">
    <property type="term" value="F:UDP-sugar diphosphatase activity"/>
    <property type="evidence" value="ECO:0007669"/>
    <property type="project" value="TreeGrafter"/>
</dbReference>
<dbReference type="Gene3D" id="3.90.780.10">
    <property type="entry name" value="5'-Nucleotidase, C-terminal domain"/>
    <property type="match status" value="1"/>
</dbReference>
<protein>
    <recommendedName>
        <fullName evidence="1">5'-Nucleotidase C-terminal domain-containing protein</fullName>
    </recommendedName>
</protein>
<accession>A0A2G0CHW9</accession>